<reference evidence="2" key="1">
    <citation type="journal article" date="2023" name="IScience">
        <title>Live-bearing cockroach genome reveals convergent evolutionary mechanisms linked to viviparity in insects and beyond.</title>
        <authorList>
            <person name="Fouks B."/>
            <person name="Harrison M.C."/>
            <person name="Mikhailova A.A."/>
            <person name="Marchal E."/>
            <person name="English S."/>
            <person name="Carruthers M."/>
            <person name="Jennings E.C."/>
            <person name="Chiamaka E.L."/>
            <person name="Frigard R.A."/>
            <person name="Pippel M."/>
            <person name="Attardo G.M."/>
            <person name="Benoit J.B."/>
            <person name="Bornberg-Bauer E."/>
            <person name="Tobe S.S."/>
        </authorList>
    </citation>
    <scope>NUCLEOTIDE SEQUENCE</scope>
    <source>
        <strain evidence="2">Stay&amp;Tobe</strain>
    </source>
</reference>
<protein>
    <recommendedName>
        <fullName evidence="1">GIY-YIG domain-containing protein</fullName>
    </recommendedName>
</protein>
<evidence type="ECO:0000313" key="3">
    <source>
        <dbReference type="Proteomes" id="UP001233999"/>
    </source>
</evidence>
<dbReference type="InterPro" id="IPR035901">
    <property type="entry name" value="GIY-YIG_endonuc_sf"/>
</dbReference>
<evidence type="ECO:0000313" key="2">
    <source>
        <dbReference type="EMBL" id="KAJ9600855.1"/>
    </source>
</evidence>
<dbReference type="PROSITE" id="PS50164">
    <property type="entry name" value="GIY_YIG"/>
    <property type="match status" value="1"/>
</dbReference>
<reference evidence="2" key="2">
    <citation type="submission" date="2023-05" db="EMBL/GenBank/DDBJ databases">
        <authorList>
            <person name="Fouks B."/>
        </authorList>
    </citation>
    <scope>NUCLEOTIDE SEQUENCE</scope>
    <source>
        <strain evidence="2">Stay&amp;Tobe</strain>
        <tissue evidence="2">Testes</tissue>
    </source>
</reference>
<name>A0AAD8ALC9_DIPPU</name>
<dbReference type="Gene3D" id="3.40.1440.10">
    <property type="entry name" value="GIY-YIG endonuclease"/>
    <property type="match status" value="1"/>
</dbReference>
<organism evidence="2 3">
    <name type="scientific">Diploptera punctata</name>
    <name type="common">Pacific beetle cockroach</name>
    <dbReference type="NCBI Taxonomy" id="6984"/>
    <lineage>
        <taxon>Eukaryota</taxon>
        <taxon>Metazoa</taxon>
        <taxon>Ecdysozoa</taxon>
        <taxon>Arthropoda</taxon>
        <taxon>Hexapoda</taxon>
        <taxon>Insecta</taxon>
        <taxon>Pterygota</taxon>
        <taxon>Neoptera</taxon>
        <taxon>Polyneoptera</taxon>
        <taxon>Dictyoptera</taxon>
        <taxon>Blattodea</taxon>
        <taxon>Blaberoidea</taxon>
        <taxon>Blaberidae</taxon>
        <taxon>Diplopterinae</taxon>
        <taxon>Diploptera</taxon>
    </lineage>
</organism>
<dbReference type="SUPFAM" id="SSF82771">
    <property type="entry name" value="GIY-YIG endonuclease"/>
    <property type="match status" value="1"/>
</dbReference>
<comment type="caution">
    <text evidence="2">The sequence shown here is derived from an EMBL/GenBank/DDBJ whole genome shotgun (WGS) entry which is preliminary data.</text>
</comment>
<evidence type="ECO:0000259" key="1">
    <source>
        <dbReference type="PROSITE" id="PS50164"/>
    </source>
</evidence>
<dbReference type="AlphaFoldDB" id="A0AAD8ALC9"/>
<accession>A0AAD8ALC9</accession>
<gene>
    <name evidence="2" type="ORF">L9F63_000967</name>
</gene>
<dbReference type="Proteomes" id="UP001233999">
    <property type="component" value="Unassembled WGS sequence"/>
</dbReference>
<dbReference type="InterPro" id="IPR000305">
    <property type="entry name" value="GIY-YIG_endonuc"/>
</dbReference>
<dbReference type="EMBL" id="JASPKZ010000043">
    <property type="protein sequence ID" value="KAJ9600855.1"/>
    <property type="molecule type" value="Genomic_DNA"/>
</dbReference>
<keyword evidence="3" id="KW-1185">Reference proteome</keyword>
<sequence length="194" mass="23517">MNKENYEREKEHIINVATKNGFAIKMILKKINKFKRQKFINQSTLLKVKEENVKFRKFTYHPLKHHKFQKMFKDFYIRLAPKNDYSISRLIRPNKNEKIKEENKSGIYQIKCEECEKFYIRKTKRNLKTRVKEHLRNVKKGEVEKSAVAAHAWSEKHLIEKEAKLLKQIEKPKRTYCLGKDLHSKERKEEIDEL</sequence>
<proteinExistence type="predicted"/>
<feature type="domain" description="GIY-YIG" evidence="1">
    <location>
        <begin position="103"/>
        <end position="194"/>
    </location>
</feature>